<dbReference type="SMART" id="SM00665">
    <property type="entry name" value="B561"/>
    <property type="match status" value="1"/>
</dbReference>
<protein>
    <submittedName>
        <fullName evidence="12">Cytochrome b561 and DOMON domain-containing protein</fullName>
    </submittedName>
</protein>
<evidence type="ECO:0000256" key="7">
    <source>
        <dbReference type="ARBA" id="ARBA00023136"/>
    </source>
</evidence>
<name>A0A2P6TJN5_CHLSO</name>
<feature type="transmembrane region" description="Helical" evidence="9">
    <location>
        <begin position="764"/>
        <end position="784"/>
    </location>
</feature>
<evidence type="ECO:0000259" key="10">
    <source>
        <dbReference type="PROSITE" id="PS50181"/>
    </source>
</evidence>
<keyword evidence="6 9" id="KW-1133">Transmembrane helix</keyword>
<dbReference type="SUPFAM" id="SSF81383">
    <property type="entry name" value="F-box domain"/>
    <property type="match status" value="1"/>
</dbReference>
<evidence type="ECO:0000256" key="1">
    <source>
        <dbReference type="ARBA" id="ARBA00004370"/>
    </source>
</evidence>
<dbReference type="EMBL" id="LHPG02000013">
    <property type="protein sequence ID" value="PRW44294.1"/>
    <property type="molecule type" value="Genomic_DNA"/>
</dbReference>
<dbReference type="CDD" id="cd08760">
    <property type="entry name" value="Cyt_b561_FRRS1_like"/>
    <property type="match status" value="1"/>
</dbReference>
<accession>A0A2P6TJN5</accession>
<feature type="domain" description="Cytochrome b561" evidence="11">
    <location>
        <begin position="659"/>
        <end position="857"/>
    </location>
</feature>
<dbReference type="PROSITE" id="PS50181">
    <property type="entry name" value="FBOX"/>
    <property type="match status" value="1"/>
</dbReference>
<feature type="transmembrane region" description="Helical" evidence="9">
    <location>
        <begin position="739"/>
        <end position="758"/>
    </location>
</feature>
<proteinExistence type="predicted"/>
<dbReference type="PANTHER" id="PTHR23130:SF171">
    <property type="entry name" value="OS01G0895300 PROTEIN"/>
    <property type="match status" value="1"/>
</dbReference>
<comment type="subcellular location">
    <subcellularLocation>
        <location evidence="2">Cytoplasm</location>
        <location evidence="2">Cytoskeleton</location>
        <location evidence="2">Cilium axoneme</location>
    </subcellularLocation>
    <subcellularLocation>
        <location evidence="1">Membrane</location>
    </subcellularLocation>
</comment>
<keyword evidence="4 9" id="KW-0812">Transmembrane</keyword>
<evidence type="ECO:0000256" key="4">
    <source>
        <dbReference type="ARBA" id="ARBA00022692"/>
    </source>
</evidence>
<dbReference type="SUPFAM" id="SSF52058">
    <property type="entry name" value="L domain-like"/>
    <property type="match status" value="1"/>
</dbReference>
<feature type="region of interest" description="Disordered" evidence="8">
    <location>
        <begin position="881"/>
        <end position="923"/>
    </location>
</feature>
<evidence type="ECO:0000256" key="5">
    <source>
        <dbReference type="ARBA" id="ARBA00022982"/>
    </source>
</evidence>
<dbReference type="InterPro" id="IPR036047">
    <property type="entry name" value="F-box-like_dom_sf"/>
</dbReference>
<dbReference type="STRING" id="3076.A0A2P6TJN5"/>
<keyword evidence="13" id="KW-1185">Reference proteome</keyword>
<dbReference type="GO" id="GO:0016020">
    <property type="term" value="C:membrane"/>
    <property type="evidence" value="ECO:0007669"/>
    <property type="project" value="UniProtKB-SubCell"/>
</dbReference>
<evidence type="ECO:0000256" key="6">
    <source>
        <dbReference type="ARBA" id="ARBA00022989"/>
    </source>
</evidence>
<evidence type="ECO:0000256" key="3">
    <source>
        <dbReference type="ARBA" id="ARBA00022448"/>
    </source>
</evidence>
<dbReference type="AlphaFoldDB" id="A0A2P6TJN5"/>
<dbReference type="InterPro" id="IPR006593">
    <property type="entry name" value="Cyt_b561/ferric_Rdtase_TM"/>
</dbReference>
<dbReference type="PANTHER" id="PTHR23130">
    <property type="entry name" value="CYTOCHROME B561 AND DOMON DOMAIN-CONTAINING PROTEIN"/>
    <property type="match status" value="1"/>
</dbReference>
<gene>
    <name evidence="12" type="ORF">C2E21_6665</name>
</gene>
<evidence type="ECO:0000256" key="8">
    <source>
        <dbReference type="SAM" id="MobiDB-lite"/>
    </source>
</evidence>
<evidence type="ECO:0000313" key="13">
    <source>
        <dbReference type="Proteomes" id="UP000239899"/>
    </source>
</evidence>
<feature type="transmembrane region" description="Helical" evidence="9">
    <location>
        <begin position="805"/>
        <end position="823"/>
    </location>
</feature>
<dbReference type="GO" id="GO:0005930">
    <property type="term" value="C:axoneme"/>
    <property type="evidence" value="ECO:0007669"/>
    <property type="project" value="UniProtKB-SubCell"/>
</dbReference>
<keyword evidence="5" id="KW-0249">Electron transport</keyword>
<evidence type="ECO:0000259" key="11">
    <source>
        <dbReference type="PROSITE" id="PS50939"/>
    </source>
</evidence>
<dbReference type="InterPro" id="IPR001810">
    <property type="entry name" value="F-box_dom"/>
</dbReference>
<comment type="caution">
    <text evidence="12">The sequence shown here is derived from an EMBL/GenBank/DDBJ whole genome shotgun (WGS) entry which is preliminary data.</text>
</comment>
<feature type="transmembrane region" description="Helical" evidence="9">
    <location>
        <begin position="829"/>
        <end position="848"/>
    </location>
</feature>
<dbReference type="Gene3D" id="3.80.10.10">
    <property type="entry name" value="Ribonuclease Inhibitor"/>
    <property type="match status" value="1"/>
</dbReference>
<keyword evidence="7 9" id="KW-0472">Membrane</keyword>
<dbReference type="Proteomes" id="UP000239899">
    <property type="component" value="Unassembled WGS sequence"/>
</dbReference>
<dbReference type="Gene3D" id="1.20.120.1770">
    <property type="match status" value="1"/>
</dbReference>
<sequence>MTDRPGAASSLDALPDEALTRIIGLLDLKQRHRTLPLCCKRFDRLVHAPALLESLDSPELWADDPGGSLLVQSWLNWAARRAAPQVRHLSVYLSVPGPLDFGGNPYEVDADFGAGLDFSDPYGLDSVTDEDMGRWAAEGPTSWRKTRMLTTLRSLLEACAPARGGHLETLQIQLMGVVPCQLGDAVAGLTHLRSLAVNASAQRMTHAVPAEPDLAVTAPLTGLTALQSVRLLIRPEIDLYGRWGPVRMSIAPLPATLTSLHLKGLYVQPVRGPAAPEELQRLPSHLSTLIRLRQLCLGLAQFPPAGFDVLARLPALEAMELEDCGTSGALPSCLPSLNGLHVLKLSHVRTCPLMDGGPAAAAVPSAEAVGAALPLSITRLVLSKLGLASLPPSLSRLPHLHCLAWEDEFEAAEPLPAGTSLPSIRQLLLPAAATSSILPALRAASQLGLLAVHSMHHGDDAPAVQQAAAWAEQRAGLQGAAGNGDYAMYGWRLWAAPGQPLLAAVPPLAAPGCTLELGAGPVDYDHCLPIDGIGSGFWLLWSVLPSSGSTTVVRWGMNSSASGYVAFAYPPLPEPDTGLMIGATALALQSCSSCLTGAQLREWLLGGTASGQMELTASLRLFNVTAEAPAGGMAASFVQELPDGLDLTDLLLIFAAGGVFGNGGMRKHQTYGEGTLNLNDGTVADTETHTMSVHALVVAHIWLLLAGWGVLIPAGIVIGRCLKHLDPMWFQLHRAMQSLGLVVGIAGFAIGFVIAGGWDGAFHVHRNLGLAATVLGIAQASALVTRPNKLSRWRRSWDFWHWWQGRAAAALAVANIFYGLINIENVGTGGVAAYTAVFSVIAGSGILLDGYSYVQLPPPAMTPGLQKALPSQAVIAPGSRKGAALMPDGHAGTISTPGSESPGATTPAMGQGRGSEVQLASST</sequence>
<evidence type="ECO:0000256" key="2">
    <source>
        <dbReference type="ARBA" id="ARBA00004430"/>
    </source>
</evidence>
<feature type="domain" description="F-box" evidence="10">
    <location>
        <begin position="8"/>
        <end position="55"/>
    </location>
</feature>
<dbReference type="PROSITE" id="PS50939">
    <property type="entry name" value="CYTOCHROME_B561"/>
    <property type="match status" value="1"/>
</dbReference>
<dbReference type="OrthoDB" id="511341at2759"/>
<evidence type="ECO:0000256" key="9">
    <source>
        <dbReference type="SAM" id="Phobius"/>
    </source>
</evidence>
<organism evidence="12 13">
    <name type="scientific">Chlorella sorokiniana</name>
    <name type="common">Freshwater green alga</name>
    <dbReference type="NCBI Taxonomy" id="3076"/>
    <lineage>
        <taxon>Eukaryota</taxon>
        <taxon>Viridiplantae</taxon>
        <taxon>Chlorophyta</taxon>
        <taxon>core chlorophytes</taxon>
        <taxon>Trebouxiophyceae</taxon>
        <taxon>Chlorellales</taxon>
        <taxon>Chlorellaceae</taxon>
        <taxon>Chlorella clade</taxon>
        <taxon>Chlorella</taxon>
    </lineage>
</organism>
<feature type="compositionally biased region" description="Polar residues" evidence="8">
    <location>
        <begin position="893"/>
        <end position="904"/>
    </location>
</feature>
<evidence type="ECO:0000313" key="12">
    <source>
        <dbReference type="EMBL" id="PRW44294.1"/>
    </source>
</evidence>
<keyword evidence="3" id="KW-0813">Transport</keyword>
<reference evidence="12 13" key="1">
    <citation type="journal article" date="2018" name="Plant J.">
        <title>Genome sequences of Chlorella sorokiniana UTEX 1602 and Micractinium conductrix SAG 241.80: implications to maltose excretion by a green alga.</title>
        <authorList>
            <person name="Arriola M.B."/>
            <person name="Velmurugan N."/>
            <person name="Zhang Y."/>
            <person name="Plunkett M.H."/>
            <person name="Hondzo H."/>
            <person name="Barney B.M."/>
        </authorList>
    </citation>
    <scope>NUCLEOTIDE SEQUENCE [LARGE SCALE GENOMIC DNA]</scope>
    <source>
        <strain evidence="13">UTEX 1602</strain>
    </source>
</reference>
<dbReference type="InterPro" id="IPR032675">
    <property type="entry name" value="LRR_dom_sf"/>
</dbReference>
<feature type="transmembrane region" description="Helical" evidence="9">
    <location>
        <begin position="695"/>
        <end position="718"/>
    </location>
</feature>